<accession>A0A511RHY3</accession>
<evidence type="ECO:0000313" key="6">
    <source>
        <dbReference type="EMBL" id="GEM88707.1"/>
    </source>
</evidence>
<sequence length="259" mass="27853">MRRNGFTLIELMISMAVFGVILILTTNMIVKNQEIANRQIVAQQAREDARLALLRVSELFSGAAYIYPGSQTLTLPDGTSVTTGGQTLAMLLPWGSPYCNEGGSNPYDSTSSHRDLYCAVVYTLGNRSDYVGVLGENPKAGNRVLVEHLIKWVSWPVNTLPTRDFSGLSSSVGVVADAVVPTQTAVVYTANSLSQASRKPIDSLLLSAGDTSDPTNALALIDNVVVSLGIRYRGQPLQQERRNLFARAVPRSAPPGTGN</sequence>
<dbReference type="SUPFAM" id="SSF54523">
    <property type="entry name" value="Pili subunits"/>
    <property type="match status" value="1"/>
</dbReference>
<evidence type="ECO:0000256" key="3">
    <source>
        <dbReference type="ARBA" id="ARBA00022764"/>
    </source>
</evidence>
<keyword evidence="5" id="KW-0812">Transmembrane</keyword>
<keyword evidence="3" id="KW-0574">Periplasm</keyword>
<evidence type="ECO:0008006" key="8">
    <source>
        <dbReference type="Google" id="ProtNLM"/>
    </source>
</evidence>
<evidence type="ECO:0000256" key="2">
    <source>
        <dbReference type="ARBA" id="ARBA00004418"/>
    </source>
</evidence>
<feature type="transmembrane region" description="Helical" evidence="5">
    <location>
        <begin position="6"/>
        <end position="30"/>
    </location>
</feature>
<keyword evidence="5" id="KW-0472">Membrane</keyword>
<protein>
    <recommendedName>
        <fullName evidence="8">Prepilin-type N-terminal cleavage/methylation domain-containing protein</fullName>
    </recommendedName>
</protein>
<dbReference type="Pfam" id="PF07963">
    <property type="entry name" value="N_methyl"/>
    <property type="match status" value="1"/>
</dbReference>
<gene>
    <name evidence="6" type="ORF">ODE01S_01410</name>
</gene>
<dbReference type="GO" id="GO:0009279">
    <property type="term" value="C:cell outer membrane"/>
    <property type="evidence" value="ECO:0007669"/>
    <property type="project" value="UniProtKB-SubCell"/>
</dbReference>
<name>A0A511RHY3_9DEIN</name>
<dbReference type="AlphaFoldDB" id="A0A511RHY3"/>
<keyword evidence="5" id="KW-1133">Transmembrane helix</keyword>
<dbReference type="OrthoDB" id="9795612at2"/>
<dbReference type="InterPro" id="IPR012902">
    <property type="entry name" value="N_methyl_site"/>
</dbReference>
<dbReference type="RefSeq" id="WP_147144836.1">
    <property type="nucleotide sequence ID" value="NZ_BJXN01000001.1"/>
</dbReference>
<reference evidence="6 7" key="1">
    <citation type="submission" date="2019-07" db="EMBL/GenBank/DDBJ databases">
        <title>Whole genome shotgun sequence of Oceanithermus desulfurans NBRC 100063.</title>
        <authorList>
            <person name="Hosoyama A."/>
            <person name="Uohara A."/>
            <person name="Ohji S."/>
            <person name="Ichikawa N."/>
        </authorList>
    </citation>
    <scope>NUCLEOTIDE SEQUENCE [LARGE SCALE GENOMIC DNA]</scope>
    <source>
        <strain evidence="6 7">NBRC 100063</strain>
    </source>
</reference>
<dbReference type="EMBL" id="BJXN01000001">
    <property type="protein sequence ID" value="GEM88707.1"/>
    <property type="molecule type" value="Genomic_DNA"/>
</dbReference>
<dbReference type="GO" id="GO:0042597">
    <property type="term" value="C:periplasmic space"/>
    <property type="evidence" value="ECO:0007669"/>
    <property type="project" value="UniProtKB-SubCell"/>
</dbReference>
<comment type="caution">
    <text evidence="6">The sequence shown here is derived from an EMBL/GenBank/DDBJ whole genome shotgun (WGS) entry which is preliminary data.</text>
</comment>
<evidence type="ECO:0000313" key="7">
    <source>
        <dbReference type="Proteomes" id="UP000321827"/>
    </source>
</evidence>
<dbReference type="Proteomes" id="UP000321827">
    <property type="component" value="Unassembled WGS sequence"/>
</dbReference>
<evidence type="ECO:0000256" key="5">
    <source>
        <dbReference type="SAM" id="Phobius"/>
    </source>
</evidence>
<dbReference type="NCBIfam" id="TIGR02532">
    <property type="entry name" value="IV_pilin_GFxxxE"/>
    <property type="match status" value="1"/>
</dbReference>
<comment type="subcellular location">
    <subcellularLocation>
        <location evidence="1">Cell outer membrane</location>
        <topology evidence="1">Single-pass membrane protein</topology>
    </subcellularLocation>
    <subcellularLocation>
        <location evidence="2">Periplasm</location>
    </subcellularLocation>
</comment>
<evidence type="ECO:0000256" key="1">
    <source>
        <dbReference type="ARBA" id="ARBA00004203"/>
    </source>
</evidence>
<proteinExistence type="predicted"/>
<evidence type="ECO:0000256" key="4">
    <source>
        <dbReference type="ARBA" id="ARBA00023237"/>
    </source>
</evidence>
<keyword evidence="4" id="KW-0998">Cell outer membrane</keyword>
<organism evidence="6 7">
    <name type="scientific">Oceanithermus desulfurans NBRC 100063</name>
    <dbReference type="NCBI Taxonomy" id="1227550"/>
    <lineage>
        <taxon>Bacteria</taxon>
        <taxon>Thermotogati</taxon>
        <taxon>Deinococcota</taxon>
        <taxon>Deinococci</taxon>
        <taxon>Thermales</taxon>
        <taxon>Thermaceae</taxon>
        <taxon>Oceanithermus</taxon>
    </lineage>
</organism>
<dbReference type="InterPro" id="IPR045584">
    <property type="entry name" value="Pilin-like"/>
</dbReference>